<organism evidence="1 2">
    <name type="scientific">Crinalium epipsammum PCC 9333</name>
    <dbReference type="NCBI Taxonomy" id="1173022"/>
    <lineage>
        <taxon>Bacteria</taxon>
        <taxon>Bacillati</taxon>
        <taxon>Cyanobacteriota</taxon>
        <taxon>Cyanophyceae</taxon>
        <taxon>Gomontiellales</taxon>
        <taxon>Gomontiellaceae</taxon>
        <taxon>Crinalium</taxon>
    </lineage>
</organism>
<dbReference type="Gene3D" id="3.90.1570.30">
    <property type="match status" value="1"/>
</dbReference>
<sequence length="209" mass="23853">MVQTIPARNLALGDLIDKFNLQRATDDQFFTEWLTDLPELSEVEKQTLDRVKNNYLYLIERYSMSESIVKMVVLSPLLDLAGFYQPPYRVEGEPSVEIVVEDEGEIVRGQIDVLVLHHQLWILVVESKRNTASIEVGIPQALAYMLGNPNPEKPTFGLVTNGSYFGFLKLTQQGVPQYARSDDFSLYRRDNELYSVVSILKRLGNLLLQ</sequence>
<gene>
    <name evidence="1" type="ORF">Cri9333_3580</name>
</gene>
<protein>
    <submittedName>
        <fullName evidence="1">Restriction endonuclease, type I, EcoRI, R subunit/Type III</fullName>
    </submittedName>
</protein>
<accession>K9W219</accession>
<keyword evidence="1" id="KW-0255">Endonuclease</keyword>
<keyword evidence="1" id="KW-0378">Hydrolase</keyword>
<dbReference type="HOGENOM" id="CLU_090272_0_0_3"/>
<proteinExistence type="predicted"/>
<keyword evidence="1" id="KW-0540">Nuclease</keyword>
<name>K9W219_9CYAN</name>
<dbReference type="OrthoDB" id="511707at2"/>
<dbReference type="GO" id="GO:0004519">
    <property type="term" value="F:endonuclease activity"/>
    <property type="evidence" value="ECO:0007669"/>
    <property type="project" value="UniProtKB-KW"/>
</dbReference>
<dbReference type="RefSeq" id="WP_015204508.1">
    <property type="nucleotide sequence ID" value="NC_019753.1"/>
</dbReference>
<evidence type="ECO:0000313" key="2">
    <source>
        <dbReference type="Proteomes" id="UP000010472"/>
    </source>
</evidence>
<dbReference type="AlphaFoldDB" id="K9W219"/>
<dbReference type="KEGG" id="cep:Cri9333_3580"/>
<dbReference type="PATRIC" id="fig|1173022.3.peg.3852"/>
<keyword evidence="2" id="KW-1185">Reference proteome</keyword>
<dbReference type="STRING" id="1173022.Cri9333_3580"/>
<dbReference type="EMBL" id="CP003620">
    <property type="protein sequence ID" value="AFZ14403.1"/>
    <property type="molecule type" value="Genomic_DNA"/>
</dbReference>
<dbReference type="Proteomes" id="UP000010472">
    <property type="component" value="Chromosome"/>
</dbReference>
<evidence type="ECO:0000313" key="1">
    <source>
        <dbReference type="EMBL" id="AFZ14403.1"/>
    </source>
</evidence>
<dbReference type="eggNOG" id="COG2810">
    <property type="taxonomic scope" value="Bacteria"/>
</dbReference>
<reference evidence="1 2" key="1">
    <citation type="submission" date="2012-06" db="EMBL/GenBank/DDBJ databases">
        <title>Finished chromosome of genome of Crinalium epipsammum PCC 9333.</title>
        <authorList>
            <consortium name="US DOE Joint Genome Institute"/>
            <person name="Gugger M."/>
            <person name="Coursin T."/>
            <person name="Rippka R."/>
            <person name="Tandeau De Marsac N."/>
            <person name="Huntemann M."/>
            <person name="Wei C.-L."/>
            <person name="Han J."/>
            <person name="Detter J.C."/>
            <person name="Han C."/>
            <person name="Tapia R."/>
            <person name="Davenport K."/>
            <person name="Daligault H."/>
            <person name="Erkkila T."/>
            <person name="Gu W."/>
            <person name="Munk A.C.C."/>
            <person name="Teshima H."/>
            <person name="Xu Y."/>
            <person name="Chain P."/>
            <person name="Chen A."/>
            <person name="Krypides N."/>
            <person name="Mavromatis K."/>
            <person name="Markowitz V."/>
            <person name="Szeto E."/>
            <person name="Ivanova N."/>
            <person name="Mikhailova N."/>
            <person name="Ovchinnikova G."/>
            <person name="Pagani I."/>
            <person name="Pati A."/>
            <person name="Goodwin L."/>
            <person name="Peters L."/>
            <person name="Pitluck S."/>
            <person name="Woyke T."/>
            <person name="Kerfeld C."/>
        </authorList>
    </citation>
    <scope>NUCLEOTIDE SEQUENCE [LARGE SCALE GENOMIC DNA]</scope>
    <source>
        <strain evidence="1 2">PCC 9333</strain>
    </source>
</reference>